<keyword evidence="5 15" id="KW-0812">Transmembrane</keyword>
<accession>A0AA36JF13</accession>
<evidence type="ECO:0000259" key="16">
    <source>
        <dbReference type="SMART" id="SM00831"/>
    </source>
</evidence>
<dbReference type="InterPro" id="IPR001757">
    <property type="entry name" value="P_typ_ATPase"/>
</dbReference>
<comment type="subcellular location">
    <subcellularLocation>
        <location evidence="1">Membrane</location>
        <topology evidence="1">Multi-pass membrane protein</topology>
    </subcellularLocation>
</comment>
<keyword evidence="12" id="KW-0406">Ion transport</keyword>
<keyword evidence="4" id="KW-0109">Calcium transport</keyword>
<dbReference type="SMART" id="SM00831">
    <property type="entry name" value="Cation_ATPase_N"/>
    <property type="match status" value="1"/>
</dbReference>
<evidence type="ECO:0000256" key="13">
    <source>
        <dbReference type="ARBA" id="ARBA00023136"/>
    </source>
</evidence>
<feature type="transmembrane region" description="Helical" evidence="15">
    <location>
        <begin position="979"/>
        <end position="998"/>
    </location>
</feature>
<reference evidence="17" key="1">
    <citation type="submission" date="2023-08" db="EMBL/GenBank/DDBJ databases">
        <authorList>
            <person name="Chen Y."/>
            <person name="Shah S."/>
            <person name="Dougan E. K."/>
            <person name="Thang M."/>
            <person name="Chan C."/>
        </authorList>
    </citation>
    <scope>NUCLEOTIDE SEQUENCE</scope>
</reference>
<dbReference type="InterPro" id="IPR036412">
    <property type="entry name" value="HAD-like_sf"/>
</dbReference>
<feature type="transmembrane region" description="Helical" evidence="15">
    <location>
        <begin position="1045"/>
        <end position="1065"/>
    </location>
</feature>
<organism evidence="17 18">
    <name type="scientific">Effrenium voratum</name>
    <dbReference type="NCBI Taxonomy" id="2562239"/>
    <lineage>
        <taxon>Eukaryota</taxon>
        <taxon>Sar</taxon>
        <taxon>Alveolata</taxon>
        <taxon>Dinophyceae</taxon>
        <taxon>Suessiales</taxon>
        <taxon>Symbiodiniaceae</taxon>
        <taxon>Effrenium</taxon>
    </lineage>
</organism>
<dbReference type="Gene3D" id="3.40.50.1000">
    <property type="entry name" value="HAD superfamily/HAD-like"/>
    <property type="match status" value="1"/>
</dbReference>
<dbReference type="GO" id="GO:0016020">
    <property type="term" value="C:membrane"/>
    <property type="evidence" value="ECO:0007669"/>
    <property type="project" value="UniProtKB-SubCell"/>
</dbReference>
<dbReference type="Pfam" id="PF00690">
    <property type="entry name" value="Cation_ATPase_N"/>
    <property type="match status" value="1"/>
</dbReference>
<keyword evidence="10" id="KW-1278">Translocase</keyword>
<evidence type="ECO:0000256" key="9">
    <source>
        <dbReference type="ARBA" id="ARBA00022842"/>
    </source>
</evidence>
<protein>
    <recommendedName>
        <fullName evidence="2">P-type Ca(2+) transporter</fullName>
        <ecNumber evidence="2">7.2.2.10</ecNumber>
    </recommendedName>
</protein>
<evidence type="ECO:0000256" key="8">
    <source>
        <dbReference type="ARBA" id="ARBA00022840"/>
    </source>
</evidence>
<dbReference type="Proteomes" id="UP001178507">
    <property type="component" value="Unassembled WGS sequence"/>
</dbReference>
<name>A0AA36JF13_9DINO</name>
<sequence>DGVTFAGMGRLRTRPAVSLSLLSFSGLWLFWRPSSRAFVASPLRAGSAVLGTGTEQLSLPAEAHRVSEQALLDFYNVTLDRGLSHGQVEEQRARFGLNQLAEQAKKSLWELVLEQFDDLLVRILLLSAFVSFLLAYFNTDDQKEGVSAYIEPLVILMILVLNACVGVWQESNAEQALDSLKKLQSDTATVLREGRWGQVEASDVVPGDVCEVKAGDKVPADIRLVQLKTTTIRAEQSQLTGESQSVLKDPDPVQDPDAVLQGKSNMLFASTTISNGACVGCVVATGMSTEIGAIQGAVTEAGQDDPTPLQKKLDEFGTTLARIIFAICAIVWAINYKHFTDPVHGSFLQGCIYYFKIAVALAVAAIPEGLPAVVTTCLALGTQQMAERNAIVRKLPSVETLGCTTVICSDKTGTLTLNEMCCTRMVLPRSPTEMQSFSVEGNGYSPLGKVMDWSADWQGNKALRFFCKVATLCNDSRLSQEGSSICRVGEPTEAALRVLVEKLGCPEEALQRAHFQQERSSQTVMVFNDFWSEGVTKRATLEFARDRKSMSVLCSDPEVQPENVLYVKGAPESILDRCSAVLLPDGTQTPLSDTSKAAIMETTLGMAGEALRTLALAVKLDLEDCGLQDYDGPSHPGHAVLCDPSGFAAVEQGMVFVGLVGIIDPPRPECMDAIAACNKAGISVFMTTGDNKVTAEAISRQLGILAPDSDVSAKSLTGKEFADMSHADRADVLKSMMADRGKEGAVFSRMEPKHKQIVVKMLKEQDEIVAMTGDGVNDAPALKQADIGVAMGMGGTEVAKEASDMVLANDNFSTIVAAVEQGRSIFKNMKAVIRYLISSNIGEVASIFLTAALGIPESLAPVQLLWVNLVTDGLPATALGFNPPDEGVMSEPPRRKDDGLISGWALFRYLMIGLYVGIATVGVFIYWFTADEGHTLVSLAQLMDWGHCSAADLSPEPMMGMDFSADPCSYFTVGKIKAATLSITVLVMIQLLNAFNAVSEDGSLLSRPPWLNPWLVAGCAVSAFLHCAILYTPLASFFGVCPLDAHDWMLVAAFSLPVLVLDEVLKYVSRMQRESD</sequence>
<keyword evidence="8" id="KW-0067">ATP-binding</keyword>
<dbReference type="SFLD" id="SFLDF00027">
    <property type="entry name" value="p-type_atpase"/>
    <property type="match status" value="1"/>
</dbReference>
<dbReference type="FunFam" id="1.20.1110.10:FF:000027">
    <property type="entry name" value="Calcium-transporting ATPase, putative"/>
    <property type="match status" value="1"/>
</dbReference>
<keyword evidence="9" id="KW-0460">Magnesium</keyword>
<dbReference type="EMBL" id="CAUJNA010003564">
    <property type="protein sequence ID" value="CAJ1405003.1"/>
    <property type="molecule type" value="Genomic_DNA"/>
</dbReference>
<evidence type="ECO:0000256" key="5">
    <source>
        <dbReference type="ARBA" id="ARBA00022692"/>
    </source>
</evidence>
<dbReference type="FunFam" id="2.70.150.10:FF:000014">
    <property type="entry name" value="Calcium-transporting ATPase, putative"/>
    <property type="match status" value="1"/>
</dbReference>
<dbReference type="GO" id="GO:0005388">
    <property type="term" value="F:P-type calcium transporter activity"/>
    <property type="evidence" value="ECO:0007669"/>
    <property type="project" value="UniProtKB-EC"/>
</dbReference>
<feature type="non-terminal residue" evidence="17">
    <location>
        <position position="1076"/>
    </location>
</feature>
<evidence type="ECO:0000256" key="14">
    <source>
        <dbReference type="ARBA" id="ARBA00038148"/>
    </source>
</evidence>
<dbReference type="Pfam" id="PF08282">
    <property type="entry name" value="Hydrolase_3"/>
    <property type="match status" value="1"/>
</dbReference>
<dbReference type="SUPFAM" id="SSF81653">
    <property type="entry name" value="Calcium ATPase, transduction domain A"/>
    <property type="match status" value="1"/>
</dbReference>
<dbReference type="Gene3D" id="1.20.1110.10">
    <property type="entry name" value="Calcium-transporting ATPase, transmembrane domain"/>
    <property type="match status" value="1"/>
</dbReference>
<keyword evidence="7" id="KW-0106">Calcium</keyword>
<feature type="transmembrane region" description="Helical" evidence="15">
    <location>
        <begin position="149"/>
        <end position="168"/>
    </location>
</feature>
<dbReference type="GO" id="GO:0016887">
    <property type="term" value="F:ATP hydrolysis activity"/>
    <property type="evidence" value="ECO:0007669"/>
    <property type="project" value="InterPro"/>
</dbReference>
<dbReference type="FunFam" id="1.20.1110.10:FF:000037">
    <property type="entry name" value="Calcium-transporting ATPase, putative"/>
    <property type="match status" value="1"/>
</dbReference>
<evidence type="ECO:0000256" key="10">
    <source>
        <dbReference type="ARBA" id="ARBA00022967"/>
    </source>
</evidence>
<feature type="domain" description="Cation-transporting P-type ATPase N-terminal" evidence="16">
    <location>
        <begin position="62"/>
        <end position="136"/>
    </location>
</feature>
<dbReference type="InterPro" id="IPR018303">
    <property type="entry name" value="ATPase_P-typ_P_site"/>
</dbReference>
<feature type="transmembrane region" description="Helical" evidence="15">
    <location>
        <begin position="316"/>
        <end position="334"/>
    </location>
</feature>
<dbReference type="SUPFAM" id="SSF81665">
    <property type="entry name" value="Calcium ATPase, transmembrane domain M"/>
    <property type="match status" value="1"/>
</dbReference>
<dbReference type="PANTHER" id="PTHR42861">
    <property type="entry name" value="CALCIUM-TRANSPORTING ATPASE"/>
    <property type="match status" value="1"/>
</dbReference>
<dbReference type="EC" id="7.2.2.10" evidence="2"/>
<dbReference type="SFLD" id="SFLDS00003">
    <property type="entry name" value="Haloacid_Dehalogenase"/>
    <property type="match status" value="1"/>
</dbReference>
<dbReference type="InterPro" id="IPR059000">
    <property type="entry name" value="ATPase_P-type_domA"/>
</dbReference>
<dbReference type="Pfam" id="PF00689">
    <property type="entry name" value="Cation_ATPase_C"/>
    <property type="match status" value="1"/>
</dbReference>
<keyword evidence="6" id="KW-0547">Nucleotide-binding</keyword>
<evidence type="ECO:0000256" key="4">
    <source>
        <dbReference type="ARBA" id="ARBA00022568"/>
    </source>
</evidence>
<evidence type="ECO:0000256" key="1">
    <source>
        <dbReference type="ARBA" id="ARBA00004141"/>
    </source>
</evidence>
<evidence type="ECO:0000256" key="6">
    <source>
        <dbReference type="ARBA" id="ARBA00022741"/>
    </source>
</evidence>
<dbReference type="Gene3D" id="3.40.1110.10">
    <property type="entry name" value="Calcium-transporting ATPase, cytoplasmic domain N"/>
    <property type="match status" value="1"/>
</dbReference>
<evidence type="ECO:0000313" key="18">
    <source>
        <dbReference type="Proteomes" id="UP001178507"/>
    </source>
</evidence>
<evidence type="ECO:0000256" key="7">
    <source>
        <dbReference type="ARBA" id="ARBA00022837"/>
    </source>
</evidence>
<dbReference type="SUPFAM" id="SSF56784">
    <property type="entry name" value="HAD-like"/>
    <property type="match status" value="1"/>
</dbReference>
<comment type="caution">
    <text evidence="17">The sequence shown here is derived from an EMBL/GenBank/DDBJ whole genome shotgun (WGS) entry which is preliminary data.</text>
</comment>
<feature type="transmembrane region" description="Helical" evidence="15">
    <location>
        <begin position="1010"/>
        <end position="1033"/>
    </location>
</feature>
<dbReference type="AlphaFoldDB" id="A0AA36JF13"/>
<dbReference type="InterPro" id="IPR006068">
    <property type="entry name" value="ATPase_P-typ_cation-transptr_C"/>
</dbReference>
<dbReference type="GO" id="GO:0005524">
    <property type="term" value="F:ATP binding"/>
    <property type="evidence" value="ECO:0007669"/>
    <property type="project" value="UniProtKB-KW"/>
</dbReference>
<keyword evidence="18" id="KW-1185">Reference proteome</keyword>
<feature type="transmembrane region" description="Helical" evidence="15">
    <location>
        <begin position="119"/>
        <end position="137"/>
    </location>
</feature>
<dbReference type="FunFam" id="3.40.50.1000:FF:000083">
    <property type="entry name" value="Sodium/potassium-transporting ATPase subunit alpha"/>
    <property type="match status" value="1"/>
</dbReference>
<evidence type="ECO:0000256" key="2">
    <source>
        <dbReference type="ARBA" id="ARBA00012790"/>
    </source>
</evidence>
<dbReference type="InterPro" id="IPR044492">
    <property type="entry name" value="P_typ_ATPase_HD_dom"/>
</dbReference>
<keyword evidence="13 15" id="KW-0472">Membrane</keyword>
<dbReference type="NCBIfam" id="TIGR01494">
    <property type="entry name" value="ATPase_P-type"/>
    <property type="match status" value="3"/>
</dbReference>
<dbReference type="PROSITE" id="PS00154">
    <property type="entry name" value="ATPASE_E1_E2"/>
    <property type="match status" value="1"/>
</dbReference>
<gene>
    <name evidence="17" type="ORF">EVOR1521_LOCUS27334</name>
</gene>
<dbReference type="Gene3D" id="2.70.150.10">
    <property type="entry name" value="Calcium-transporting ATPase, cytoplasmic transduction domain A"/>
    <property type="match status" value="1"/>
</dbReference>
<evidence type="ECO:0000256" key="12">
    <source>
        <dbReference type="ARBA" id="ARBA00023065"/>
    </source>
</evidence>
<dbReference type="InterPro" id="IPR004014">
    <property type="entry name" value="ATPase_P-typ_cation-transptr_N"/>
</dbReference>
<dbReference type="SFLD" id="SFLDG00002">
    <property type="entry name" value="C1.7:_P-type_atpase_like"/>
    <property type="match status" value="1"/>
</dbReference>
<evidence type="ECO:0000256" key="3">
    <source>
        <dbReference type="ARBA" id="ARBA00022448"/>
    </source>
</evidence>
<comment type="similarity">
    <text evidence="14">Belongs to the cation transport ATPase (P-type) (TC 3.A.3) family.</text>
</comment>
<dbReference type="InterPro" id="IPR023214">
    <property type="entry name" value="HAD_sf"/>
</dbReference>
<evidence type="ECO:0000256" key="11">
    <source>
        <dbReference type="ARBA" id="ARBA00022989"/>
    </source>
</evidence>
<feature type="transmembrane region" description="Helical" evidence="15">
    <location>
        <begin position="905"/>
        <end position="928"/>
    </location>
</feature>
<dbReference type="PRINTS" id="PR00119">
    <property type="entry name" value="CATATPASE"/>
</dbReference>
<dbReference type="InterPro" id="IPR008250">
    <property type="entry name" value="ATPase_P-typ_transduc_dom_A_sf"/>
</dbReference>
<dbReference type="SUPFAM" id="SSF81660">
    <property type="entry name" value="Metal cation-transporting ATPase, ATP-binding domain N"/>
    <property type="match status" value="1"/>
</dbReference>
<dbReference type="Pfam" id="PF13246">
    <property type="entry name" value="Cation_ATPase"/>
    <property type="match status" value="1"/>
</dbReference>
<keyword evidence="11 15" id="KW-1133">Transmembrane helix</keyword>
<feature type="transmembrane region" description="Helical" evidence="15">
    <location>
        <begin position="354"/>
        <end position="380"/>
    </location>
</feature>
<evidence type="ECO:0000256" key="15">
    <source>
        <dbReference type="SAM" id="Phobius"/>
    </source>
</evidence>
<proteinExistence type="inferred from homology"/>
<dbReference type="InterPro" id="IPR023299">
    <property type="entry name" value="ATPase_P-typ_cyto_dom_N"/>
</dbReference>
<dbReference type="InterPro" id="IPR023298">
    <property type="entry name" value="ATPase_P-typ_TM_dom_sf"/>
</dbReference>
<keyword evidence="3" id="KW-0813">Transport</keyword>
<dbReference type="PRINTS" id="PR00121">
    <property type="entry name" value="NAKATPASE"/>
</dbReference>
<evidence type="ECO:0000313" key="17">
    <source>
        <dbReference type="EMBL" id="CAJ1405003.1"/>
    </source>
</evidence>
<dbReference type="Pfam" id="PF00122">
    <property type="entry name" value="E1-E2_ATPase"/>
    <property type="match status" value="1"/>
</dbReference>